<dbReference type="InterPro" id="IPR025857">
    <property type="entry name" value="MacB_PCD"/>
</dbReference>
<evidence type="ECO:0000256" key="5">
    <source>
        <dbReference type="ARBA" id="ARBA00023136"/>
    </source>
</evidence>
<evidence type="ECO:0000256" key="4">
    <source>
        <dbReference type="ARBA" id="ARBA00022989"/>
    </source>
</evidence>
<feature type="region of interest" description="Disordered" evidence="6">
    <location>
        <begin position="500"/>
        <end position="521"/>
    </location>
</feature>
<evidence type="ECO:0000256" key="7">
    <source>
        <dbReference type="SAM" id="Phobius"/>
    </source>
</evidence>
<feature type="transmembrane region" description="Helical" evidence="7">
    <location>
        <begin position="780"/>
        <end position="805"/>
    </location>
</feature>
<feature type="transmembrane region" description="Helical" evidence="7">
    <location>
        <begin position="422"/>
        <end position="445"/>
    </location>
</feature>
<evidence type="ECO:0000259" key="9">
    <source>
        <dbReference type="Pfam" id="PF12704"/>
    </source>
</evidence>
<feature type="domain" description="MacB-like periplasmic core" evidence="9">
    <location>
        <begin position="432"/>
        <end position="619"/>
    </location>
</feature>
<gene>
    <name evidence="10" type="ORF">I4Q42_20750</name>
</gene>
<evidence type="ECO:0000256" key="6">
    <source>
        <dbReference type="SAM" id="MobiDB-lite"/>
    </source>
</evidence>
<accession>A0ABS0T2J3</accession>
<keyword evidence="5 7" id="KW-0472">Membrane</keyword>
<feature type="transmembrane region" description="Helical" evidence="7">
    <location>
        <begin position="335"/>
        <end position="354"/>
    </location>
</feature>
<dbReference type="PANTHER" id="PTHR30572">
    <property type="entry name" value="MEMBRANE COMPONENT OF TRANSPORTER-RELATED"/>
    <property type="match status" value="1"/>
</dbReference>
<keyword evidence="2" id="KW-1003">Cell membrane</keyword>
<dbReference type="Pfam" id="PF02687">
    <property type="entry name" value="FtsX"/>
    <property type="match status" value="2"/>
</dbReference>
<dbReference type="InterPro" id="IPR003838">
    <property type="entry name" value="ABC3_permease_C"/>
</dbReference>
<feature type="domain" description="ABC3 transporter permease C-terminal" evidence="8">
    <location>
        <begin position="286"/>
        <end position="400"/>
    </location>
</feature>
<evidence type="ECO:0000256" key="2">
    <source>
        <dbReference type="ARBA" id="ARBA00022475"/>
    </source>
</evidence>
<keyword evidence="3 7" id="KW-0812">Transmembrane</keyword>
<evidence type="ECO:0000259" key="8">
    <source>
        <dbReference type="Pfam" id="PF02687"/>
    </source>
</evidence>
<feature type="transmembrane region" description="Helical" evidence="7">
    <location>
        <begin position="283"/>
        <end position="302"/>
    </location>
</feature>
<feature type="transmembrane region" description="Helical" evidence="7">
    <location>
        <begin position="21"/>
        <end position="41"/>
    </location>
</feature>
<protein>
    <submittedName>
        <fullName evidence="10">ABC transporter permease</fullName>
    </submittedName>
</protein>
<feature type="transmembrane region" description="Helical" evidence="7">
    <location>
        <begin position="693"/>
        <end position="716"/>
    </location>
</feature>
<dbReference type="EMBL" id="JADWOX010000018">
    <property type="protein sequence ID" value="MBI1686103.1"/>
    <property type="molecule type" value="Genomic_DNA"/>
</dbReference>
<feature type="transmembrane region" description="Helical" evidence="7">
    <location>
        <begin position="374"/>
        <end position="401"/>
    </location>
</feature>
<evidence type="ECO:0000313" key="10">
    <source>
        <dbReference type="EMBL" id="MBI1686103.1"/>
    </source>
</evidence>
<comment type="subcellular location">
    <subcellularLocation>
        <location evidence="1">Cell membrane</location>
        <topology evidence="1">Multi-pass membrane protein</topology>
    </subcellularLocation>
</comment>
<comment type="caution">
    <text evidence="10">The sequence shown here is derived from an EMBL/GenBank/DDBJ whole genome shotgun (WGS) entry which is preliminary data.</text>
</comment>
<evidence type="ECO:0000256" key="3">
    <source>
        <dbReference type="ARBA" id="ARBA00022692"/>
    </source>
</evidence>
<dbReference type="Pfam" id="PF12704">
    <property type="entry name" value="MacB_PCD"/>
    <property type="match status" value="2"/>
</dbReference>
<evidence type="ECO:0000313" key="11">
    <source>
        <dbReference type="Proteomes" id="UP000639859"/>
    </source>
</evidence>
<sequence>MLRSILVAFWRSFTRRPLYAALNLLGLSLGVAAFLTLSLLYRFETSYETWTPEHSRIYAAGVAYNFPGFSRATRVGAMGGLLEEMKADYPDVRGVRDWSQAVTVHKGAVATGEQMELVDPEFLDFFQTPLLAGDARTALADPGRVAISEDLARKYFGGTDVIGRTLDVTDSEGRATYTVSAVIKALPKNSELKLDLLRRLPVERTAKEQAWHHWGSLQLFTFFKFDRPEQARALEAQLPAFVDRRVGRTFGDDVVPHEMLALKFVPLRDVHLLDAKQRAAVDTLGVVGIVALVLALINYVNLATARAGLRAREVAVRKALGAGPGALRTQFLGEAASTIALAFLVGLAVVELALPLINAAGGLSLSLDYRRDGAWVAGVFGVVLAAGLLAAVYPAFMLAAFKPAQVLASSRAPSGGRFGARLREALVVCQFAAVVAAFVLMLGFLGQIRHMQEADLGYRRDGLYLVLSTRRVGVTPEQRNAFWETVRRIPGVTAVTASSNAPADDDFNSNSTAHRLDRGAPPEMATTLNVSSIGPDYFQVLEGRLVAGRMLDAQHGGDEQYNPKATPDTVTNVVISREAAKVLQYASPEAALDQLLDFGGRKVRVVGVAEDMRFYSPMEKVPARIYFFSGLPAWWPADWPITMVRYSGMDEAAMRARLETAWRQAAPGAPFEGKTALANLDRYYKPQRDRSNLFSLGAAAGAGIGCIGLYGLAAFNTSRRAREVGLRKVLGASSPQVARLLVGQFLRPILIACLIAWPLSWWALRRWLAQFDDPIGIGPGIFLAGAAAALAIGLATVGGLGWAAASTSPGKALRSE</sequence>
<organism evidence="10 11">
    <name type="scientific">Caulobacter hibisci</name>
    <dbReference type="NCBI Taxonomy" id="2035993"/>
    <lineage>
        <taxon>Bacteria</taxon>
        <taxon>Pseudomonadati</taxon>
        <taxon>Pseudomonadota</taxon>
        <taxon>Alphaproteobacteria</taxon>
        <taxon>Caulobacterales</taxon>
        <taxon>Caulobacteraceae</taxon>
        <taxon>Caulobacter</taxon>
    </lineage>
</organism>
<reference evidence="10 11" key="1">
    <citation type="submission" date="2020-11" db="EMBL/GenBank/DDBJ databases">
        <title>genome sequence of strain KACC 18849.</title>
        <authorList>
            <person name="Gao J."/>
            <person name="Zhang X."/>
        </authorList>
    </citation>
    <scope>NUCLEOTIDE SEQUENCE [LARGE SCALE GENOMIC DNA]</scope>
    <source>
        <strain evidence="10 11">KACC 18849</strain>
    </source>
</reference>
<evidence type="ECO:0000256" key="1">
    <source>
        <dbReference type="ARBA" id="ARBA00004651"/>
    </source>
</evidence>
<keyword evidence="11" id="KW-1185">Reference proteome</keyword>
<dbReference type="InterPro" id="IPR050250">
    <property type="entry name" value="Macrolide_Exporter_MacB"/>
</dbReference>
<feature type="domain" description="MacB-like periplasmic core" evidence="9">
    <location>
        <begin position="21"/>
        <end position="238"/>
    </location>
</feature>
<proteinExistence type="predicted"/>
<dbReference type="RefSeq" id="WP_198577993.1">
    <property type="nucleotide sequence ID" value="NZ_JADWOX010000018.1"/>
</dbReference>
<feature type="transmembrane region" description="Helical" evidence="7">
    <location>
        <begin position="737"/>
        <end position="760"/>
    </location>
</feature>
<name>A0ABS0T2J3_9CAUL</name>
<keyword evidence="4 7" id="KW-1133">Transmembrane helix</keyword>
<dbReference type="PANTHER" id="PTHR30572:SF18">
    <property type="entry name" value="ABC-TYPE MACROLIDE FAMILY EXPORT SYSTEM PERMEASE COMPONENT 2"/>
    <property type="match status" value="1"/>
</dbReference>
<dbReference type="Proteomes" id="UP000639859">
    <property type="component" value="Unassembled WGS sequence"/>
</dbReference>
<feature type="domain" description="ABC3 transporter permease C-terminal" evidence="8">
    <location>
        <begin position="702"/>
        <end position="808"/>
    </location>
</feature>